<dbReference type="Pfam" id="PF05198">
    <property type="entry name" value="IF3_N"/>
    <property type="match status" value="1"/>
</dbReference>
<dbReference type="FunFam" id="3.10.20.80:FF:000001">
    <property type="entry name" value="Translation initiation factor IF-3"/>
    <property type="match status" value="1"/>
</dbReference>
<accession>A0A845L2P6</accession>
<dbReference type="GO" id="GO:0003743">
    <property type="term" value="F:translation initiation factor activity"/>
    <property type="evidence" value="ECO:0007669"/>
    <property type="project" value="UniProtKB-UniRule"/>
</dbReference>
<keyword evidence="3 4" id="KW-0648">Protein biosynthesis</keyword>
<dbReference type="Gene3D" id="3.10.20.80">
    <property type="entry name" value="Translation initiation factor 3 (IF-3), N-terminal domain"/>
    <property type="match status" value="1"/>
</dbReference>
<dbReference type="NCBIfam" id="TIGR00168">
    <property type="entry name" value="infC"/>
    <property type="match status" value="1"/>
</dbReference>
<dbReference type="AlphaFoldDB" id="A0A845L2P6"/>
<feature type="domain" description="Translation initiation factor 3 C-terminal" evidence="8">
    <location>
        <begin position="83"/>
        <end position="168"/>
    </location>
</feature>
<comment type="function">
    <text evidence="4 6">IF-3 binds to the 30S ribosomal subunit and shifts the equilibrium between 70S ribosomes and their 50S and 30S subunits in favor of the free subunits, thus enhancing the availability of 30S subunits on which protein synthesis initiation begins.</text>
</comment>
<comment type="subunit">
    <text evidence="4 6">Monomer.</text>
</comment>
<evidence type="ECO:0000256" key="3">
    <source>
        <dbReference type="ARBA" id="ARBA00022917"/>
    </source>
</evidence>
<comment type="caution">
    <text evidence="10">The sequence shown here is derived from an EMBL/GenBank/DDBJ whole genome shotgun (WGS) entry which is preliminary data.</text>
</comment>
<comment type="similarity">
    <text evidence="1 4 6">Belongs to the IF-3 family.</text>
</comment>
<dbReference type="InterPro" id="IPR036787">
    <property type="entry name" value="T_IF-3_N_sf"/>
</dbReference>
<dbReference type="OrthoDB" id="9806014at2"/>
<name>A0A845L2P6_9FIRM</name>
<protein>
    <recommendedName>
        <fullName evidence="4 5">Translation initiation factor IF-3</fullName>
    </recommendedName>
</protein>
<dbReference type="HAMAP" id="MF_00080">
    <property type="entry name" value="IF_3"/>
    <property type="match status" value="1"/>
</dbReference>
<evidence type="ECO:0000259" key="9">
    <source>
        <dbReference type="Pfam" id="PF05198"/>
    </source>
</evidence>
<keyword evidence="4" id="KW-0963">Cytoplasm</keyword>
<sequence length="199" mass="22786">MSKDLRINEEIRVREVRLVGTEGEQLGILNIRDALRIAQESSLDLVEVAPTAKPPVCRIMDYGKYKFEQSKREREARKKQKIVSIKEVKLRPNIEDHDFDTKARNAIRFLEDGDKVKVTIMFRGREITHPELGRQLCVRLAEVCRPISNVERDAKVEGRNMIMILTPKAETQREPRAEKPRDAKTAEKAEAPVTGDAAE</sequence>
<feature type="domain" description="Translation initiation factor 3 N-terminal" evidence="9">
    <location>
        <begin position="7"/>
        <end position="76"/>
    </location>
</feature>
<dbReference type="SUPFAM" id="SSF54364">
    <property type="entry name" value="Translation initiation factor IF3, N-terminal domain"/>
    <property type="match status" value="1"/>
</dbReference>
<organism evidence="10 11">
    <name type="scientific">Heliomicrobium undosum</name>
    <dbReference type="NCBI Taxonomy" id="121734"/>
    <lineage>
        <taxon>Bacteria</taxon>
        <taxon>Bacillati</taxon>
        <taxon>Bacillota</taxon>
        <taxon>Clostridia</taxon>
        <taxon>Eubacteriales</taxon>
        <taxon>Heliobacteriaceae</taxon>
        <taxon>Heliomicrobium</taxon>
    </lineage>
</organism>
<keyword evidence="2 4" id="KW-0396">Initiation factor</keyword>
<evidence type="ECO:0000256" key="5">
    <source>
        <dbReference type="NCBIfam" id="TIGR00168"/>
    </source>
</evidence>
<dbReference type="Proteomes" id="UP000463470">
    <property type="component" value="Unassembled WGS sequence"/>
</dbReference>
<dbReference type="Pfam" id="PF00707">
    <property type="entry name" value="IF3_C"/>
    <property type="match status" value="1"/>
</dbReference>
<evidence type="ECO:0000256" key="4">
    <source>
        <dbReference type="HAMAP-Rule" id="MF_00080"/>
    </source>
</evidence>
<evidence type="ECO:0000256" key="2">
    <source>
        <dbReference type="ARBA" id="ARBA00022540"/>
    </source>
</evidence>
<proteinExistence type="inferred from homology"/>
<reference evidence="10 11" key="1">
    <citation type="submission" date="2020-01" db="EMBL/GenBank/DDBJ databases">
        <title>Whole-genome sequence of Heliobacterium undosum DSM 13378.</title>
        <authorList>
            <person name="Kyndt J.A."/>
            <person name="Meyer T.E."/>
        </authorList>
    </citation>
    <scope>NUCLEOTIDE SEQUENCE [LARGE SCALE GENOMIC DNA]</scope>
    <source>
        <strain evidence="10 11">DSM 13378</strain>
    </source>
</reference>
<dbReference type="GO" id="GO:0016020">
    <property type="term" value="C:membrane"/>
    <property type="evidence" value="ECO:0007669"/>
    <property type="project" value="TreeGrafter"/>
</dbReference>
<evidence type="ECO:0000256" key="6">
    <source>
        <dbReference type="RuleBase" id="RU000646"/>
    </source>
</evidence>
<dbReference type="RefSeq" id="WP_161259405.1">
    <property type="nucleotide sequence ID" value="NZ_WXEY01000020.1"/>
</dbReference>
<dbReference type="GO" id="GO:0032790">
    <property type="term" value="P:ribosome disassembly"/>
    <property type="evidence" value="ECO:0007669"/>
    <property type="project" value="TreeGrafter"/>
</dbReference>
<dbReference type="GO" id="GO:0043022">
    <property type="term" value="F:ribosome binding"/>
    <property type="evidence" value="ECO:0007669"/>
    <property type="project" value="UniProtKB-ARBA"/>
</dbReference>
<gene>
    <name evidence="4" type="primary">infC</name>
    <name evidence="10" type="ORF">GTO91_14150</name>
</gene>
<dbReference type="PANTHER" id="PTHR10938">
    <property type="entry name" value="TRANSLATION INITIATION FACTOR IF-3"/>
    <property type="match status" value="1"/>
</dbReference>
<comment type="subcellular location">
    <subcellularLocation>
        <location evidence="4 6">Cytoplasm</location>
    </subcellularLocation>
</comment>
<dbReference type="SUPFAM" id="SSF55200">
    <property type="entry name" value="Translation initiation factor IF3, C-terminal domain"/>
    <property type="match status" value="1"/>
</dbReference>
<dbReference type="FunFam" id="3.30.110.10:FF:000001">
    <property type="entry name" value="Translation initiation factor IF-3"/>
    <property type="match status" value="1"/>
</dbReference>
<evidence type="ECO:0000256" key="1">
    <source>
        <dbReference type="ARBA" id="ARBA00005439"/>
    </source>
</evidence>
<dbReference type="InterPro" id="IPR001288">
    <property type="entry name" value="Translation_initiation_fac_3"/>
</dbReference>
<keyword evidence="11" id="KW-1185">Reference proteome</keyword>
<dbReference type="EMBL" id="WXEY01000020">
    <property type="protein sequence ID" value="MZP30857.1"/>
    <property type="molecule type" value="Genomic_DNA"/>
</dbReference>
<feature type="region of interest" description="Disordered" evidence="7">
    <location>
        <begin position="166"/>
        <end position="199"/>
    </location>
</feature>
<dbReference type="Gene3D" id="3.30.110.10">
    <property type="entry name" value="Translation initiation factor 3 (IF-3), C-terminal domain"/>
    <property type="match status" value="1"/>
</dbReference>
<feature type="compositionally biased region" description="Basic and acidic residues" evidence="7">
    <location>
        <begin position="170"/>
        <end position="190"/>
    </location>
</feature>
<evidence type="ECO:0000259" key="8">
    <source>
        <dbReference type="Pfam" id="PF00707"/>
    </source>
</evidence>
<evidence type="ECO:0000313" key="10">
    <source>
        <dbReference type="EMBL" id="MZP30857.1"/>
    </source>
</evidence>
<evidence type="ECO:0000256" key="7">
    <source>
        <dbReference type="SAM" id="MobiDB-lite"/>
    </source>
</evidence>
<dbReference type="InterPro" id="IPR019814">
    <property type="entry name" value="Translation_initiation_fac_3_N"/>
</dbReference>
<evidence type="ECO:0000313" key="11">
    <source>
        <dbReference type="Proteomes" id="UP000463470"/>
    </source>
</evidence>
<dbReference type="InterPro" id="IPR036788">
    <property type="entry name" value="T_IF-3_C_sf"/>
</dbReference>
<dbReference type="PANTHER" id="PTHR10938:SF0">
    <property type="entry name" value="TRANSLATION INITIATION FACTOR IF-3, MITOCHONDRIAL"/>
    <property type="match status" value="1"/>
</dbReference>
<dbReference type="PROSITE" id="PS00938">
    <property type="entry name" value="IF3"/>
    <property type="match status" value="1"/>
</dbReference>
<dbReference type="InterPro" id="IPR019815">
    <property type="entry name" value="Translation_initiation_fac_3_C"/>
</dbReference>
<dbReference type="GO" id="GO:0005829">
    <property type="term" value="C:cytosol"/>
    <property type="evidence" value="ECO:0007669"/>
    <property type="project" value="TreeGrafter"/>
</dbReference>
<dbReference type="InterPro" id="IPR019813">
    <property type="entry name" value="Translation_initiation_fac3_CS"/>
</dbReference>